<feature type="region of interest" description="Disordered" evidence="1">
    <location>
        <begin position="42"/>
        <end position="66"/>
    </location>
</feature>
<dbReference type="Proteomes" id="UP000013569">
    <property type="component" value="Unassembled WGS sequence"/>
</dbReference>
<dbReference type="EMBL" id="AQPW01000036">
    <property type="protein sequence ID" value="EON30915.1"/>
    <property type="molecule type" value="Genomic_DNA"/>
</dbReference>
<reference evidence="2 3" key="1">
    <citation type="journal article" date="2013" name="Genome Announc.">
        <title>Draft Genome Sequence of a Benzothiophene-Desulfurizing Bacterium, Gordona terrae Strain C-6.</title>
        <authorList>
            <person name="Wang W."/>
            <person name="Ma T."/>
            <person name="Ren Y."/>
            <person name="Li G."/>
        </authorList>
    </citation>
    <scope>NUCLEOTIDE SEQUENCE [LARGE SCALE GENOMIC DNA]</scope>
    <source>
        <strain evidence="2 3">C-6</strain>
    </source>
</reference>
<dbReference type="AlphaFoldDB" id="R7Y4I1"/>
<sequence>MSDAAPISKIGCFDAVPVGDRQFVGRTVVSGMLVDIPVPAMEGHEQDTGTDAADPHRGGDGATRAGHLDDIAGVHAVPGGVGRIDLRPGLACRLLEFGRSSGIGLGVKVVDRAAGGQRERGSPHWGFQEVGGGARPAEHAPNQMDAVDLDAAAVAWWDW</sequence>
<evidence type="ECO:0000256" key="1">
    <source>
        <dbReference type="SAM" id="MobiDB-lite"/>
    </source>
</evidence>
<feature type="compositionally biased region" description="Basic and acidic residues" evidence="1">
    <location>
        <begin position="42"/>
        <end position="59"/>
    </location>
</feature>
<proteinExistence type="predicted"/>
<accession>R7Y4I1</accession>
<organism evidence="2 3">
    <name type="scientific">Gordonia terrae C-6</name>
    <dbReference type="NCBI Taxonomy" id="1316928"/>
    <lineage>
        <taxon>Bacteria</taxon>
        <taxon>Bacillati</taxon>
        <taxon>Actinomycetota</taxon>
        <taxon>Actinomycetes</taxon>
        <taxon>Mycobacteriales</taxon>
        <taxon>Gordoniaceae</taxon>
        <taxon>Gordonia</taxon>
    </lineage>
</organism>
<protein>
    <submittedName>
        <fullName evidence="2">Uncharacterized protein</fullName>
    </submittedName>
</protein>
<comment type="caution">
    <text evidence="2">The sequence shown here is derived from an EMBL/GenBank/DDBJ whole genome shotgun (WGS) entry which is preliminary data.</text>
</comment>
<name>R7Y4I1_9ACTN</name>
<evidence type="ECO:0000313" key="3">
    <source>
        <dbReference type="Proteomes" id="UP000013569"/>
    </source>
</evidence>
<gene>
    <name evidence="2" type="ORF">GTC6_20240</name>
</gene>
<evidence type="ECO:0000313" key="2">
    <source>
        <dbReference type="EMBL" id="EON30915.1"/>
    </source>
</evidence>